<evidence type="ECO:0000256" key="4">
    <source>
        <dbReference type="ARBA" id="ARBA00022833"/>
    </source>
</evidence>
<dbReference type="EMBL" id="BAABME010011073">
    <property type="protein sequence ID" value="GAA0183195.1"/>
    <property type="molecule type" value="Genomic_DNA"/>
</dbReference>
<dbReference type="Pfam" id="PF00107">
    <property type="entry name" value="ADH_zinc_N"/>
    <property type="match status" value="1"/>
</dbReference>
<evidence type="ECO:0000313" key="11">
    <source>
        <dbReference type="Proteomes" id="UP001454036"/>
    </source>
</evidence>
<dbReference type="InterPro" id="IPR011032">
    <property type="entry name" value="GroES-like_sf"/>
</dbReference>
<dbReference type="GO" id="GO:0051903">
    <property type="term" value="F:S-(hydroxymethyl)glutathione dehydrogenase [NAD(P)+] activity"/>
    <property type="evidence" value="ECO:0007669"/>
    <property type="project" value="TreeGrafter"/>
</dbReference>
<dbReference type="PROSITE" id="PS00059">
    <property type="entry name" value="ADH_ZINC"/>
    <property type="match status" value="1"/>
</dbReference>
<dbReference type="PANTHER" id="PTHR43880:SF38">
    <property type="entry name" value="ALCOHOL DEHYDROGENASE-RELATED"/>
    <property type="match status" value="1"/>
</dbReference>
<evidence type="ECO:0000256" key="1">
    <source>
        <dbReference type="ARBA" id="ARBA00001947"/>
    </source>
</evidence>
<dbReference type="InterPro" id="IPR036291">
    <property type="entry name" value="NAD(P)-bd_dom_sf"/>
</dbReference>
<keyword evidence="6" id="KW-0520">NAD</keyword>
<evidence type="ECO:0000313" key="10">
    <source>
        <dbReference type="EMBL" id="GAA0183195.1"/>
    </source>
</evidence>
<evidence type="ECO:0000259" key="9">
    <source>
        <dbReference type="SMART" id="SM00829"/>
    </source>
</evidence>
<dbReference type="GO" id="GO:0008270">
    <property type="term" value="F:zinc ion binding"/>
    <property type="evidence" value="ECO:0007669"/>
    <property type="project" value="InterPro"/>
</dbReference>
<dbReference type="InterPro" id="IPR013154">
    <property type="entry name" value="ADH-like_N"/>
</dbReference>
<dbReference type="Proteomes" id="UP001454036">
    <property type="component" value="Unassembled WGS sequence"/>
</dbReference>
<dbReference type="InterPro" id="IPR013149">
    <property type="entry name" value="ADH-like_C"/>
</dbReference>
<accession>A0AAV3RRL7</accession>
<evidence type="ECO:0000256" key="2">
    <source>
        <dbReference type="ARBA" id="ARBA00011738"/>
    </source>
</evidence>
<keyword evidence="11" id="KW-1185">Reference proteome</keyword>
<gene>
    <name evidence="10" type="ORF">LIER_30656</name>
</gene>
<dbReference type="AlphaFoldDB" id="A0AAV3RRL7"/>
<dbReference type="CDD" id="cd08277">
    <property type="entry name" value="liver_alcohol_DH_like"/>
    <property type="match status" value="1"/>
</dbReference>
<dbReference type="SUPFAM" id="SSF51735">
    <property type="entry name" value="NAD(P)-binding Rossmann-fold domains"/>
    <property type="match status" value="1"/>
</dbReference>
<dbReference type="FunFam" id="3.90.180.10:FF:000067">
    <property type="entry name" value="alcohol dehydrogenase 1-like isoform X1"/>
    <property type="match status" value="1"/>
</dbReference>
<dbReference type="SUPFAM" id="SSF50129">
    <property type="entry name" value="GroES-like"/>
    <property type="match status" value="1"/>
</dbReference>
<dbReference type="GO" id="GO:0005829">
    <property type="term" value="C:cytosol"/>
    <property type="evidence" value="ECO:0007669"/>
    <property type="project" value="TreeGrafter"/>
</dbReference>
<evidence type="ECO:0000256" key="6">
    <source>
        <dbReference type="ARBA" id="ARBA00023027"/>
    </source>
</evidence>
<dbReference type="Gene3D" id="3.90.180.10">
    <property type="entry name" value="Medium-chain alcohol dehydrogenases, catalytic domain"/>
    <property type="match status" value="1"/>
</dbReference>
<comment type="cofactor">
    <cofactor evidence="1 8">
        <name>Zn(2+)</name>
        <dbReference type="ChEBI" id="CHEBI:29105"/>
    </cofactor>
</comment>
<reference evidence="10 11" key="1">
    <citation type="submission" date="2024-01" db="EMBL/GenBank/DDBJ databases">
        <title>The complete chloroplast genome sequence of Lithospermum erythrorhizon: insights into the phylogenetic relationship among Boraginaceae species and the maternal lineages of purple gromwells.</title>
        <authorList>
            <person name="Okada T."/>
            <person name="Watanabe K."/>
        </authorList>
    </citation>
    <scope>NUCLEOTIDE SEQUENCE [LARGE SCALE GENOMIC DNA]</scope>
</reference>
<dbReference type="Gene3D" id="3.40.50.720">
    <property type="entry name" value="NAD(P)-binding Rossmann-like Domain"/>
    <property type="match status" value="1"/>
</dbReference>
<sequence>MSKLIPQTITCRAAVVFNSGEAPSVEEIQVEPPKTSEVRVKMLYASFCHTDILFCQGFPVPLFPRIPGHEGVGVIESVGENVTNFKEGDMVMPLYIGECNECPNCMSGRSNLCHKYSYSLTGFLPDGTSRMSINGQPIYHLLTCSTWSEYTVLDVNFVVKADSRLPLSDASALCCGFTTGFGAALKEANIEKGSTVAVLGLGTVGLGAMEGARINGASKIIGVDINEKRYALGKTFGLTDFINPKSSEKSVSQLIKDITGGLGVDYVFECTGVPALQNEAMEASKVGLGTVVMLGLGTHEKIEISVVSLISGRKIIGSSYGGIRPSDLPSLIDKCINKEIDLDGLLTHELLLSEANKAFEYSKNPDCVKLFMKF</sequence>
<evidence type="ECO:0000256" key="7">
    <source>
        <dbReference type="ARBA" id="ARBA00060764"/>
    </source>
</evidence>
<keyword evidence="5" id="KW-0560">Oxidoreductase</keyword>
<evidence type="ECO:0000256" key="5">
    <source>
        <dbReference type="ARBA" id="ARBA00023002"/>
    </source>
</evidence>
<feature type="domain" description="Enoyl reductase (ER)" evidence="9">
    <location>
        <begin position="20"/>
        <end position="372"/>
    </location>
</feature>
<keyword evidence="4 8" id="KW-0862">Zinc</keyword>
<comment type="caution">
    <text evidence="10">The sequence shown here is derived from an EMBL/GenBank/DDBJ whole genome shotgun (WGS) entry which is preliminary data.</text>
</comment>
<dbReference type="SMART" id="SM00829">
    <property type="entry name" value="PKS_ER"/>
    <property type="match status" value="1"/>
</dbReference>
<comment type="similarity">
    <text evidence="7">Belongs to the zinc-containing alcohol dehydrogenase family. Class-IV subfamily.</text>
</comment>
<dbReference type="FunFam" id="3.40.50.720:FF:000003">
    <property type="entry name" value="S-(hydroxymethyl)glutathione dehydrogenase"/>
    <property type="match status" value="1"/>
</dbReference>
<organism evidence="10 11">
    <name type="scientific">Lithospermum erythrorhizon</name>
    <name type="common">Purple gromwell</name>
    <name type="synonym">Lithospermum officinale var. erythrorhizon</name>
    <dbReference type="NCBI Taxonomy" id="34254"/>
    <lineage>
        <taxon>Eukaryota</taxon>
        <taxon>Viridiplantae</taxon>
        <taxon>Streptophyta</taxon>
        <taxon>Embryophyta</taxon>
        <taxon>Tracheophyta</taxon>
        <taxon>Spermatophyta</taxon>
        <taxon>Magnoliopsida</taxon>
        <taxon>eudicotyledons</taxon>
        <taxon>Gunneridae</taxon>
        <taxon>Pentapetalae</taxon>
        <taxon>asterids</taxon>
        <taxon>lamiids</taxon>
        <taxon>Boraginales</taxon>
        <taxon>Boraginaceae</taxon>
        <taxon>Boraginoideae</taxon>
        <taxon>Lithospermeae</taxon>
        <taxon>Lithospermum</taxon>
    </lineage>
</organism>
<protein>
    <submittedName>
        <fullName evidence="10">Dehydrogenase</fullName>
    </submittedName>
</protein>
<keyword evidence="3 8" id="KW-0479">Metal-binding</keyword>
<dbReference type="InterPro" id="IPR020843">
    <property type="entry name" value="ER"/>
</dbReference>
<proteinExistence type="inferred from homology"/>
<dbReference type="Pfam" id="PF08240">
    <property type="entry name" value="ADH_N"/>
    <property type="match status" value="1"/>
</dbReference>
<dbReference type="InterPro" id="IPR002328">
    <property type="entry name" value="ADH_Zn_CS"/>
</dbReference>
<dbReference type="PANTHER" id="PTHR43880">
    <property type="entry name" value="ALCOHOL DEHYDROGENASE"/>
    <property type="match status" value="1"/>
</dbReference>
<name>A0AAV3RRL7_LITER</name>
<evidence type="ECO:0000256" key="8">
    <source>
        <dbReference type="RuleBase" id="RU361277"/>
    </source>
</evidence>
<dbReference type="GO" id="GO:0046294">
    <property type="term" value="P:formaldehyde catabolic process"/>
    <property type="evidence" value="ECO:0007669"/>
    <property type="project" value="TreeGrafter"/>
</dbReference>
<comment type="subunit">
    <text evidence="2">Homodimer.</text>
</comment>
<evidence type="ECO:0000256" key="3">
    <source>
        <dbReference type="ARBA" id="ARBA00022723"/>
    </source>
</evidence>